<feature type="non-terminal residue" evidence="1">
    <location>
        <position position="1"/>
    </location>
</feature>
<accession>A0ABP0YI13</accession>
<dbReference type="EMBL" id="OZ021738">
    <property type="protein sequence ID" value="CAK9319587.1"/>
    <property type="molecule type" value="Genomic_DNA"/>
</dbReference>
<gene>
    <name evidence="1" type="ORF">CITCOLO1_LOCUS11595</name>
</gene>
<keyword evidence="2" id="KW-1185">Reference proteome</keyword>
<sequence length="54" mass="5780">RVRLSSLLATQKVGVRSSFGRIAGSVPTIFTLLVRCPFQICSSLVLSFGQILVG</sequence>
<evidence type="ECO:0000313" key="1">
    <source>
        <dbReference type="EMBL" id="CAK9319587.1"/>
    </source>
</evidence>
<proteinExistence type="predicted"/>
<evidence type="ECO:0000313" key="2">
    <source>
        <dbReference type="Proteomes" id="UP001642487"/>
    </source>
</evidence>
<organism evidence="1 2">
    <name type="scientific">Citrullus colocynthis</name>
    <name type="common">colocynth</name>
    <dbReference type="NCBI Taxonomy" id="252529"/>
    <lineage>
        <taxon>Eukaryota</taxon>
        <taxon>Viridiplantae</taxon>
        <taxon>Streptophyta</taxon>
        <taxon>Embryophyta</taxon>
        <taxon>Tracheophyta</taxon>
        <taxon>Spermatophyta</taxon>
        <taxon>Magnoliopsida</taxon>
        <taxon>eudicotyledons</taxon>
        <taxon>Gunneridae</taxon>
        <taxon>Pentapetalae</taxon>
        <taxon>rosids</taxon>
        <taxon>fabids</taxon>
        <taxon>Cucurbitales</taxon>
        <taxon>Cucurbitaceae</taxon>
        <taxon>Benincaseae</taxon>
        <taxon>Citrullus</taxon>
    </lineage>
</organism>
<feature type="non-terminal residue" evidence="1">
    <location>
        <position position="54"/>
    </location>
</feature>
<protein>
    <submittedName>
        <fullName evidence="1">Uncharacterized protein</fullName>
    </submittedName>
</protein>
<dbReference type="Proteomes" id="UP001642487">
    <property type="component" value="Chromosome 4"/>
</dbReference>
<name>A0ABP0YI13_9ROSI</name>
<reference evidence="1 2" key="1">
    <citation type="submission" date="2024-03" db="EMBL/GenBank/DDBJ databases">
        <authorList>
            <person name="Gkanogiannis A."/>
            <person name="Becerra Lopez-Lavalle L."/>
        </authorList>
    </citation>
    <scope>NUCLEOTIDE SEQUENCE [LARGE SCALE GENOMIC DNA]</scope>
</reference>